<gene>
    <name evidence="1" type="ORF">RJT34_12987</name>
</gene>
<evidence type="ECO:0000313" key="2">
    <source>
        <dbReference type="Proteomes" id="UP001359559"/>
    </source>
</evidence>
<reference evidence="1 2" key="1">
    <citation type="submission" date="2024-01" db="EMBL/GenBank/DDBJ databases">
        <title>The genomes of 5 underutilized Papilionoideae crops provide insights into root nodulation and disease resistance.</title>
        <authorList>
            <person name="Yuan L."/>
        </authorList>
    </citation>
    <scope>NUCLEOTIDE SEQUENCE [LARGE SCALE GENOMIC DNA]</scope>
    <source>
        <strain evidence="1">LY-2023</strain>
        <tissue evidence="1">Leaf</tissue>
    </source>
</reference>
<evidence type="ECO:0000313" key="1">
    <source>
        <dbReference type="EMBL" id="KAK7302107.1"/>
    </source>
</evidence>
<dbReference type="AlphaFoldDB" id="A0AAN9JQT4"/>
<keyword evidence="2" id="KW-1185">Reference proteome</keyword>
<protein>
    <submittedName>
        <fullName evidence="1">Uncharacterized protein</fullName>
    </submittedName>
</protein>
<accession>A0AAN9JQT4</accession>
<dbReference type="Proteomes" id="UP001359559">
    <property type="component" value="Unassembled WGS sequence"/>
</dbReference>
<proteinExistence type="predicted"/>
<dbReference type="EMBL" id="JAYKXN010000003">
    <property type="protein sequence ID" value="KAK7302107.1"/>
    <property type="molecule type" value="Genomic_DNA"/>
</dbReference>
<organism evidence="1 2">
    <name type="scientific">Clitoria ternatea</name>
    <name type="common">Butterfly pea</name>
    <dbReference type="NCBI Taxonomy" id="43366"/>
    <lineage>
        <taxon>Eukaryota</taxon>
        <taxon>Viridiplantae</taxon>
        <taxon>Streptophyta</taxon>
        <taxon>Embryophyta</taxon>
        <taxon>Tracheophyta</taxon>
        <taxon>Spermatophyta</taxon>
        <taxon>Magnoliopsida</taxon>
        <taxon>eudicotyledons</taxon>
        <taxon>Gunneridae</taxon>
        <taxon>Pentapetalae</taxon>
        <taxon>rosids</taxon>
        <taxon>fabids</taxon>
        <taxon>Fabales</taxon>
        <taxon>Fabaceae</taxon>
        <taxon>Papilionoideae</taxon>
        <taxon>50 kb inversion clade</taxon>
        <taxon>NPAAA clade</taxon>
        <taxon>indigoferoid/millettioid clade</taxon>
        <taxon>Phaseoleae</taxon>
        <taxon>Clitoria</taxon>
    </lineage>
</organism>
<comment type="caution">
    <text evidence="1">The sequence shown here is derived from an EMBL/GenBank/DDBJ whole genome shotgun (WGS) entry which is preliminary data.</text>
</comment>
<sequence>MGQLCALKLSQEDLLNEIDTRMDFSSFGDHQGMEMDDDDDEMEVEDGEANEVESEFKDKVLGALMSALQGQTRLMR</sequence>
<name>A0AAN9JQT4_CLITE</name>